<dbReference type="PROSITE" id="PS01124">
    <property type="entry name" value="HTH_ARAC_FAMILY_2"/>
    <property type="match status" value="1"/>
</dbReference>
<dbReference type="PROSITE" id="PS00041">
    <property type="entry name" value="HTH_ARAC_FAMILY_1"/>
    <property type="match status" value="1"/>
</dbReference>
<evidence type="ECO:0000256" key="3">
    <source>
        <dbReference type="ARBA" id="ARBA00023163"/>
    </source>
</evidence>
<name>A0AB37USE2_9CYAN</name>
<evidence type="ECO:0000256" key="1">
    <source>
        <dbReference type="ARBA" id="ARBA00023015"/>
    </source>
</evidence>
<comment type="caution">
    <text evidence="5">The sequence shown here is derived from an EMBL/GenBank/DDBJ whole genome shotgun (WGS) entry which is preliminary data.</text>
</comment>
<dbReference type="Proteomes" id="UP000282574">
    <property type="component" value="Unassembled WGS sequence"/>
</dbReference>
<reference evidence="5 6" key="1">
    <citation type="journal article" date="2019" name="Genome Biol. Evol.">
        <title>Day and night: Metabolic profiles and evolutionary relationships of six axenic non-marine cyanobacteria.</title>
        <authorList>
            <person name="Will S.E."/>
            <person name="Henke P."/>
            <person name="Boedeker C."/>
            <person name="Huang S."/>
            <person name="Brinkmann H."/>
            <person name="Rohde M."/>
            <person name="Jarek M."/>
            <person name="Friedl T."/>
            <person name="Seufert S."/>
            <person name="Schumacher M."/>
            <person name="Overmann J."/>
            <person name="Neumann-Schaal M."/>
            <person name="Petersen J."/>
        </authorList>
    </citation>
    <scope>NUCLEOTIDE SEQUENCE [LARGE SCALE GENOMIC DNA]</scope>
    <source>
        <strain evidence="5 6">SAG 39.79</strain>
    </source>
</reference>
<proteinExistence type="predicted"/>
<accession>A0AB37USE2</accession>
<dbReference type="Pfam" id="PF12833">
    <property type="entry name" value="HTH_18"/>
    <property type="match status" value="1"/>
</dbReference>
<feature type="domain" description="HTH araC/xylS-type" evidence="4">
    <location>
        <begin position="200"/>
        <end position="298"/>
    </location>
</feature>
<keyword evidence="2" id="KW-0238">DNA-binding</keyword>
<dbReference type="PANTHER" id="PTHR46796">
    <property type="entry name" value="HTH-TYPE TRANSCRIPTIONAL ACTIVATOR RHAS-RELATED"/>
    <property type="match status" value="1"/>
</dbReference>
<dbReference type="AlphaFoldDB" id="A0AB37USE2"/>
<dbReference type="Gene3D" id="1.10.10.60">
    <property type="entry name" value="Homeodomain-like"/>
    <property type="match status" value="2"/>
</dbReference>
<dbReference type="InterPro" id="IPR018062">
    <property type="entry name" value="HTH_AraC-typ_CS"/>
</dbReference>
<dbReference type="PANTHER" id="PTHR46796:SF6">
    <property type="entry name" value="ARAC SUBFAMILY"/>
    <property type="match status" value="1"/>
</dbReference>
<dbReference type="InterPro" id="IPR018060">
    <property type="entry name" value="HTH_AraC"/>
</dbReference>
<evidence type="ECO:0000313" key="6">
    <source>
        <dbReference type="Proteomes" id="UP000282574"/>
    </source>
</evidence>
<dbReference type="InterPro" id="IPR050204">
    <property type="entry name" value="AraC_XylS_family_regulators"/>
</dbReference>
<dbReference type="SMART" id="SM00342">
    <property type="entry name" value="HTH_ARAC"/>
    <property type="match status" value="1"/>
</dbReference>
<evidence type="ECO:0000256" key="2">
    <source>
        <dbReference type="ARBA" id="ARBA00023125"/>
    </source>
</evidence>
<dbReference type="GO" id="GO:0003700">
    <property type="term" value="F:DNA-binding transcription factor activity"/>
    <property type="evidence" value="ECO:0007669"/>
    <property type="project" value="InterPro"/>
</dbReference>
<keyword evidence="1" id="KW-0805">Transcription regulation</keyword>
<keyword evidence="3" id="KW-0804">Transcription</keyword>
<evidence type="ECO:0000259" key="4">
    <source>
        <dbReference type="PROSITE" id="PS01124"/>
    </source>
</evidence>
<dbReference type="SUPFAM" id="SSF46689">
    <property type="entry name" value="Homeodomain-like"/>
    <property type="match status" value="2"/>
</dbReference>
<protein>
    <recommendedName>
        <fullName evidence="4">HTH araC/xylS-type domain-containing protein</fullName>
    </recommendedName>
</protein>
<evidence type="ECO:0000313" key="5">
    <source>
        <dbReference type="EMBL" id="RUT14380.1"/>
    </source>
</evidence>
<dbReference type="GO" id="GO:0043565">
    <property type="term" value="F:sequence-specific DNA binding"/>
    <property type="evidence" value="ECO:0007669"/>
    <property type="project" value="InterPro"/>
</dbReference>
<gene>
    <name evidence="5" type="ORF">DSM107010_04110</name>
</gene>
<dbReference type="InterPro" id="IPR009057">
    <property type="entry name" value="Homeodomain-like_sf"/>
</dbReference>
<keyword evidence="6" id="KW-1185">Reference proteome</keyword>
<dbReference type="EMBL" id="RSCK01000002">
    <property type="protein sequence ID" value="RUT14380.1"/>
    <property type="molecule type" value="Genomic_DNA"/>
</dbReference>
<organism evidence="5 6">
    <name type="scientific">Chroococcidiopsis cubana SAG 39.79</name>
    <dbReference type="NCBI Taxonomy" id="388085"/>
    <lineage>
        <taxon>Bacteria</taxon>
        <taxon>Bacillati</taxon>
        <taxon>Cyanobacteriota</taxon>
        <taxon>Cyanophyceae</taxon>
        <taxon>Chroococcidiopsidales</taxon>
        <taxon>Chroococcidiopsidaceae</taxon>
        <taxon>Chroococcidiopsis</taxon>
    </lineage>
</organism>
<sequence>MLQQPLKLDMTKLEDSTKVLPHPPLLNSHSAGWNEVFLAYYHHPGYETPIEHLMMQHVLDVTDRSNCVEHERRVGDRYQSYWFGNGEIAFCPANTLHWAVWQQEARFTLITFAPQLLARLATECTGRDRLELIPRFQFVDPVIQQLASALKADLQTGCPAGRIYGESLGVALAVHLLITCSTLPPKISTYSDGLPQYKLQQVTDYIQAHLNLEIKLSDLARTVGMSQYYFCRLFKQSTGMSPHQYLIRLRVERAKQLLRQPDLAIADVAFQCGFSHQSHLSCHFRRLVGVSPKTFQQQ</sequence>